<proteinExistence type="predicted"/>
<name>A0A0K1PPB4_9BACT</name>
<dbReference type="InterPro" id="IPR011990">
    <property type="entry name" value="TPR-like_helical_dom_sf"/>
</dbReference>
<evidence type="ECO:0000313" key="3">
    <source>
        <dbReference type="Proteomes" id="UP000064967"/>
    </source>
</evidence>
<dbReference type="STRING" id="1391654.AKJ09_01628"/>
<protein>
    <submittedName>
        <fullName evidence="2">Uncharacterized protein</fullName>
    </submittedName>
</protein>
<dbReference type="Gene3D" id="1.25.40.10">
    <property type="entry name" value="Tetratricopeptide repeat domain"/>
    <property type="match status" value="1"/>
</dbReference>
<keyword evidence="3" id="KW-1185">Reference proteome</keyword>
<organism evidence="2 3">
    <name type="scientific">Labilithrix luteola</name>
    <dbReference type="NCBI Taxonomy" id="1391654"/>
    <lineage>
        <taxon>Bacteria</taxon>
        <taxon>Pseudomonadati</taxon>
        <taxon>Myxococcota</taxon>
        <taxon>Polyangia</taxon>
        <taxon>Polyangiales</taxon>
        <taxon>Labilitrichaceae</taxon>
        <taxon>Labilithrix</taxon>
    </lineage>
</organism>
<accession>A0A0K1PPB4</accession>
<dbReference type="PATRIC" id="fig|1391654.3.peg.1642"/>
<gene>
    <name evidence="2" type="ORF">AKJ09_01628</name>
</gene>
<dbReference type="Proteomes" id="UP000064967">
    <property type="component" value="Chromosome"/>
</dbReference>
<dbReference type="AlphaFoldDB" id="A0A0K1PPB4"/>
<reference evidence="2 3" key="1">
    <citation type="submission" date="2015-08" db="EMBL/GenBank/DDBJ databases">
        <authorList>
            <person name="Babu N.S."/>
            <person name="Beckwith C.J."/>
            <person name="Beseler K.G."/>
            <person name="Brison A."/>
            <person name="Carone J.V."/>
            <person name="Caskin T.P."/>
            <person name="Diamond M."/>
            <person name="Durham M.E."/>
            <person name="Foxe J.M."/>
            <person name="Go M."/>
            <person name="Henderson B.A."/>
            <person name="Jones I.B."/>
            <person name="McGettigan J.A."/>
            <person name="Micheletti S.J."/>
            <person name="Nasrallah M.E."/>
            <person name="Ortiz D."/>
            <person name="Piller C.R."/>
            <person name="Privatt S.R."/>
            <person name="Schneider S.L."/>
            <person name="Sharp S."/>
            <person name="Smith T.C."/>
            <person name="Stanton J.D."/>
            <person name="Ullery H.E."/>
            <person name="Wilson R.J."/>
            <person name="Serrano M.G."/>
            <person name="Buck G."/>
            <person name="Lee V."/>
            <person name="Wang Y."/>
            <person name="Carvalho R."/>
            <person name="Voegtly L."/>
            <person name="Shi R."/>
            <person name="Duckworth R."/>
            <person name="Johnson A."/>
            <person name="Loviza R."/>
            <person name="Walstead R."/>
            <person name="Shah Z."/>
            <person name="Kiflezghi M."/>
            <person name="Wade K."/>
            <person name="Ball S.L."/>
            <person name="Bradley K.W."/>
            <person name="Asai D.J."/>
            <person name="Bowman C.A."/>
            <person name="Russell D.A."/>
            <person name="Pope W.H."/>
            <person name="Jacobs-Sera D."/>
            <person name="Hendrix R.W."/>
            <person name="Hatfull G.F."/>
        </authorList>
    </citation>
    <scope>NUCLEOTIDE SEQUENCE [LARGE SCALE GENOMIC DNA]</scope>
    <source>
        <strain evidence="2 3">DSM 27648</strain>
    </source>
</reference>
<dbReference type="KEGG" id="llu:AKJ09_01628"/>
<feature type="region of interest" description="Disordered" evidence="1">
    <location>
        <begin position="87"/>
        <end position="140"/>
    </location>
</feature>
<dbReference type="EMBL" id="CP012333">
    <property type="protein sequence ID" value="AKU94964.1"/>
    <property type="molecule type" value="Genomic_DNA"/>
</dbReference>
<sequence length="231" mass="24517">MKRLLDGEVSTDAERLLRFAATAAPPAAEDKQKRIIEAAQTAGLPMATSSVSRIFSHRRTWPVLAIVVGLTGSVAGALSSTTNVAIPTEPVMSPSSRAPGEQEPSPAALPAPEQGVRVDDLPSAPVVTSPSRVSPAATSPAAVRDELGEIDAARAALDQGRARDALARIDQWRKGFSSPRYAEEAEALEVQALAALGRRDEARAKGERFLASRPHSAYERRIRATLSQVQP</sequence>
<evidence type="ECO:0000313" key="2">
    <source>
        <dbReference type="EMBL" id="AKU94964.1"/>
    </source>
</evidence>
<evidence type="ECO:0000256" key="1">
    <source>
        <dbReference type="SAM" id="MobiDB-lite"/>
    </source>
</evidence>